<dbReference type="InterPro" id="IPR036230">
    <property type="entry name" value="LeuA_allosteric_dom_sf"/>
</dbReference>
<evidence type="ECO:0000256" key="1">
    <source>
        <dbReference type="ARBA" id="ARBA00000064"/>
    </source>
</evidence>
<feature type="domain" description="Pyruvate carboxyltransferase" evidence="11">
    <location>
        <begin position="3"/>
        <end position="258"/>
    </location>
</feature>
<dbReference type="Gene3D" id="3.20.20.70">
    <property type="entry name" value="Aldolase class I"/>
    <property type="match status" value="1"/>
</dbReference>
<evidence type="ECO:0000256" key="7">
    <source>
        <dbReference type="ARBA" id="ARBA00022679"/>
    </source>
</evidence>
<dbReference type="Proteomes" id="UP000266745">
    <property type="component" value="Chromosome"/>
</dbReference>
<dbReference type="FunFam" id="1.10.238.260:FF:000001">
    <property type="entry name" value="2-isopropylmalate synthase"/>
    <property type="match status" value="1"/>
</dbReference>
<evidence type="ECO:0000256" key="3">
    <source>
        <dbReference type="ARBA" id="ARBA00006154"/>
    </source>
</evidence>
<evidence type="ECO:0000256" key="8">
    <source>
        <dbReference type="ARBA" id="ARBA00023304"/>
    </source>
</evidence>
<dbReference type="CDD" id="cd07940">
    <property type="entry name" value="DRE_TIM_IPMS"/>
    <property type="match status" value="1"/>
</dbReference>
<comment type="similarity">
    <text evidence="3 10">Belongs to the alpha-IPM synthase/homocitrate synthase family.</text>
</comment>
<dbReference type="SUPFAM" id="SSF51569">
    <property type="entry name" value="Aldolase"/>
    <property type="match status" value="1"/>
</dbReference>
<dbReference type="NCBIfam" id="NF002085">
    <property type="entry name" value="PRK00915.1-2"/>
    <property type="match status" value="1"/>
</dbReference>
<evidence type="ECO:0000259" key="11">
    <source>
        <dbReference type="PROSITE" id="PS50991"/>
    </source>
</evidence>
<dbReference type="PANTHER" id="PTHR10277">
    <property type="entry name" value="HOMOCITRATE SYNTHASE-RELATED"/>
    <property type="match status" value="1"/>
</dbReference>
<dbReference type="NCBIfam" id="NF002086">
    <property type="entry name" value="PRK00915.1-3"/>
    <property type="match status" value="1"/>
</dbReference>
<dbReference type="InterPro" id="IPR050073">
    <property type="entry name" value="2-IPM_HCS-like"/>
</dbReference>
<comment type="pathway">
    <text evidence="2">Amino-acid biosynthesis; L-leucine biosynthesis; L-leucine from 3-methyl-2-oxobutanoate: step 1/4.</text>
</comment>
<dbReference type="Gene3D" id="1.10.238.260">
    <property type="match status" value="1"/>
</dbReference>
<keyword evidence="8" id="KW-0100">Branched-chain amino acid biosynthesis</keyword>
<dbReference type="AlphaFoldDB" id="A0A3G1AZ49"/>
<dbReference type="GO" id="GO:0009098">
    <property type="term" value="P:L-leucine biosynthetic process"/>
    <property type="evidence" value="ECO:0007669"/>
    <property type="project" value="UniProtKB-KW"/>
</dbReference>
<dbReference type="GeneID" id="24874924"/>
<dbReference type="OrthoDB" id="6555at2157"/>
<dbReference type="SUPFAM" id="SSF110921">
    <property type="entry name" value="2-isopropylmalate synthase LeuA, allosteric (dimerisation) domain"/>
    <property type="match status" value="1"/>
</dbReference>
<evidence type="ECO:0000256" key="10">
    <source>
        <dbReference type="RuleBase" id="RU003523"/>
    </source>
</evidence>
<evidence type="ECO:0000256" key="6">
    <source>
        <dbReference type="ARBA" id="ARBA00022605"/>
    </source>
</evidence>
<organism evidence="12 13">
    <name type="scientific">Candidatus Nitrosotenuis cloacae</name>
    <dbReference type="NCBI Taxonomy" id="1603555"/>
    <lineage>
        <taxon>Archaea</taxon>
        <taxon>Nitrososphaerota</taxon>
        <taxon>Candidatus Nitrosotenuis</taxon>
    </lineage>
</organism>
<evidence type="ECO:0000256" key="4">
    <source>
        <dbReference type="ARBA" id="ARBA00012973"/>
    </source>
</evidence>
<dbReference type="GO" id="GO:0003852">
    <property type="term" value="F:2-isopropylmalate synthase activity"/>
    <property type="evidence" value="ECO:0007669"/>
    <property type="project" value="UniProtKB-EC"/>
</dbReference>
<dbReference type="SMART" id="SM00917">
    <property type="entry name" value="LeuA_dimer"/>
    <property type="match status" value="1"/>
</dbReference>
<dbReference type="InterPro" id="IPR002034">
    <property type="entry name" value="AIPM/Hcit_synth_CS"/>
</dbReference>
<keyword evidence="6" id="KW-0028">Amino-acid biosynthesis</keyword>
<dbReference type="STRING" id="1603555.SU86_000845"/>
<keyword evidence="7 10" id="KW-0808">Transferase</keyword>
<dbReference type="Gene3D" id="3.30.160.270">
    <property type="match status" value="1"/>
</dbReference>
<dbReference type="Pfam" id="PF08502">
    <property type="entry name" value="LeuA_dimer"/>
    <property type="match status" value="1"/>
</dbReference>
<dbReference type="NCBIfam" id="TIGR02090">
    <property type="entry name" value="LEU1_arch"/>
    <property type="match status" value="1"/>
</dbReference>
<dbReference type="PROSITE" id="PS00816">
    <property type="entry name" value="AIPM_HOMOCIT_SYNTH_2"/>
    <property type="match status" value="1"/>
</dbReference>
<dbReference type="Pfam" id="PF00682">
    <property type="entry name" value="HMGL-like"/>
    <property type="match status" value="1"/>
</dbReference>
<sequence length="506" mass="54434">MRVRIFDTTLRDGEQTPGVALSPEKKLSIAKRLDELGVDAIEAGFPVISEGEQQGIKLITKAGLNAEICGLARTNKKDIDAAIDCGLKYIHTFIATSDIHLQYKLKMTREQALAKAIEAVEYGKAHGLQVEFSAEDATRTDRTFLKHVFSEVAKAGADRVDIPDTVGYSTPQYIAEITKDTIAATKLPVSVHCHNDFGLAVANAISGIQAGAACAHVTINGIGERAGNASLEELVMALQCLQFDGQKWETGINTKLLYETSKFVSNLVGIKVQPNKAIVGENAFGHESGIHTHGILNNPLTYEPISPELVGRTRWLQVGKHAGIHGISAMLEEYGVKPSEDQLKQILDKVKGIGDQGKQVTEVELLSIANEILSEHPIKRIVQLAGFSVSTGIGTMPYAFVKLNIDGVDYVGTDYGVGPVDAALSAIQKITGEITKVRVKEYKLDSISGGADALCEVTIKVEDAYGNVASAKSIGEDIVTTSVQAVIEGINRIMFKKTLKQKKIGS</sequence>
<keyword evidence="5" id="KW-0432">Leucine biosynthesis</keyword>
<dbReference type="FunFam" id="3.30.160.270:FF:000003">
    <property type="entry name" value="2-isopropylmalate synthase"/>
    <property type="match status" value="1"/>
</dbReference>
<dbReference type="InterPro" id="IPR054691">
    <property type="entry name" value="LeuA/HCS_post-cat"/>
</dbReference>
<dbReference type="KEGG" id="tah:SU86_000845"/>
<dbReference type="EC" id="2.3.3.13" evidence="4"/>
<dbReference type="RefSeq" id="WP_048187629.1">
    <property type="nucleotide sequence ID" value="NZ_CP011097.1"/>
</dbReference>
<accession>A0A3G1AZ49</accession>
<evidence type="ECO:0000313" key="12">
    <source>
        <dbReference type="EMBL" id="AJZ75170.1"/>
    </source>
</evidence>
<evidence type="ECO:0000256" key="9">
    <source>
        <dbReference type="ARBA" id="ARBA00030312"/>
    </source>
</evidence>
<dbReference type="FunFam" id="3.20.20.70:FF:000010">
    <property type="entry name" value="2-isopropylmalate synthase"/>
    <property type="match status" value="1"/>
</dbReference>
<reference evidence="12 13" key="1">
    <citation type="journal article" date="2016" name="Sci. Rep.">
        <title>A novel ammonia-oxidizing archaeon from wastewater treatment plant: Its enrichment, physiological and genomic characteristics.</title>
        <authorList>
            <person name="Li Y."/>
            <person name="Ding K."/>
            <person name="Wen X."/>
            <person name="Zhang B."/>
            <person name="Shen B."/>
            <person name="Yang Y."/>
        </authorList>
    </citation>
    <scope>NUCLEOTIDE SEQUENCE [LARGE SCALE GENOMIC DNA]</scope>
    <source>
        <strain evidence="12 13">SAT1</strain>
    </source>
</reference>
<name>A0A3G1AZ49_9ARCH</name>
<dbReference type="PANTHER" id="PTHR10277:SF9">
    <property type="entry name" value="2-ISOPROPYLMALATE SYNTHASE 1, CHLOROPLASTIC-RELATED"/>
    <property type="match status" value="1"/>
</dbReference>
<gene>
    <name evidence="12" type="ORF">SU86_000845</name>
</gene>
<proteinExistence type="inferred from homology"/>
<evidence type="ECO:0000256" key="2">
    <source>
        <dbReference type="ARBA" id="ARBA00004689"/>
    </source>
</evidence>
<evidence type="ECO:0000313" key="13">
    <source>
        <dbReference type="Proteomes" id="UP000266745"/>
    </source>
</evidence>
<dbReference type="InterPro" id="IPR011830">
    <property type="entry name" value="LEU1_arch"/>
</dbReference>
<keyword evidence="13" id="KW-1185">Reference proteome</keyword>
<dbReference type="InterPro" id="IPR000891">
    <property type="entry name" value="PYR_CT"/>
</dbReference>
<dbReference type="PROSITE" id="PS50991">
    <property type="entry name" value="PYR_CT"/>
    <property type="match status" value="1"/>
</dbReference>
<comment type="catalytic activity">
    <reaction evidence="1">
        <text>3-methyl-2-oxobutanoate + acetyl-CoA + H2O = (2S)-2-isopropylmalate + CoA + H(+)</text>
        <dbReference type="Rhea" id="RHEA:21524"/>
        <dbReference type="ChEBI" id="CHEBI:1178"/>
        <dbReference type="ChEBI" id="CHEBI:11851"/>
        <dbReference type="ChEBI" id="CHEBI:15377"/>
        <dbReference type="ChEBI" id="CHEBI:15378"/>
        <dbReference type="ChEBI" id="CHEBI:57287"/>
        <dbReference type="ChEBI" id="CHEBI:57288"/>
        <dbReference type="EC" id="2.3.3.13"/>
    </reaction>
</comment>
<dbReference type="EMBL" id="CP011097">
    <property type="protein sequence ID" value="AJZ75170.1"/>
    <property type="molecule type" value="Genomic_DNA"/>
</dbReference>
<protein>
    <recommendedName>
        <fullName evidence="4">2-isopropylmalate synthase</fullName>
        <ecNumber evidence="4">2.3.3.13</ecNumber>
    </recommendedName>
    <alternativeName>
        <fullName evidence="9">Alpha-isopropylmalate synthase</fullName>
    </alternativeName>
</protein>
<dbReference type="PROSITE" id="PS00815">
    <property type="entry name" value="AIPM_HOMOCIT_SYNTH_1"/>
    <property type="match status" value="1"/>
</dbReference>
<dbReference type="Pfam" id="PF22617">
    <property type="entry name" value="HCS_D2"/>
    <property type="match status" value="1"/>
</dbReference>
<evidence type="ECO:0000256" key="5">
    <source>
        <dbReference type="ARBA" id="ARBA00022430"/>
    </source>
</evidence>
<dbReference type="InterPro" id="IPR013709">
    <property type="entry name" value="2-isopropylmalate_synth_dimer"/>
</dbReference>
<dbReference type="InterPro" id="IPR013785">
    <property type="entry name" value="Aldolase_TIM"/>
</dbReference>